<feature type="transmembrane region" description="Helical" evidence="6">
    <location>
        <begin position="314"/>
        <end position="336"/>
    </location>
</feature>
<gene>
    <name evidence="8" type="ORF">EVB02_00280</name>
</gene>
<keyword evidence="4 6" id="KW-1133">Transmembrane helix</keyword>
<evidence type="ECO:0000313" key="9">
    <source>
        <dbReference type="Proteomes" id="UP000318148"/>
    </source>
</evidence>
<evidence type="ECO:0000256" key="3">
    <source>
        <dbReference type="ARBA" id="ARBA00022692"/>
    </source>
</evidence>
<keyword evidence="2" id="KW-1003">Cell membrane</keyword>
<dbReference type="GO" id="GO:0005886">
    <property type="term" value="C:plasma membrane"/>
    <property type="evidence" value="ECO:0007669"/>
    <property type="project" value="UniProtKB-SubCell"/>
</dbReference>
<dbReference type="InterPro" id="IPR004869">
    <property type="entry name" value="MMPL_dom"/>
</dbReference>
<accession>A0A520LPB0</accession>
<dbReference type="PROSITE" id="PS50156">
    <property type="entry name" value="SSD"/>
    <property type="match status" value="1"/>
</dbReference>
<dbReference type="InterPro" id="IPR000731">
    <property type="entry name" value="SSD"/>
</dbReference>
<keyword evidence="5 6" id="KW-0472">Membrane</keyword>
<comment type="subcellular location">
    <subcellularLocation>
        <location evidence="1">Cell membrane</location>
        <topology evidence="1">Multi-pass membrane protein</topology>
    </subcellularLocation>
</comment>
<dbReference type="Proteomes" id="UP000318148">
    <property type="component" value="Unassembled WGS sequence"/>
</dbReference>
<feature type="transmembrane region" description="Helical" evidence="6">
    <location>
        <begin position="816"/>
        <end position="835"/>
    </location>
</feature>
<sequence length="849" mass="95158">MTTFLSKLYDQLVVEKPKIALLLTLMITIGMSLGLANFKLDASADSLTLERDEDLDFHRQVSKKYGTDNFLVITFTPKTGDLFDDDNLKTIGLISNKLSIIDGVENVSSIVNVPLLYSPKVTIDSLANEPLTLMSADINKELAINEFLNSPVYKNNILSQDKNTTAILLTIAIDSDYLALAEKRDALRQRAATDTLSAESKSALNTVIQEFYDYQTMRYSLDHKRVKEVRDVLSEFEDRGKIFLGGPDMITADLISFIKKDLLIFGIAITIFIVIILSLIFKEPEFVFLPLVSCASCVLIVLGGLSWFGWKLTIISSNFILLLIILTLAINIHLIVRFRELSSTSEAHKTKENVKIMVKTMFKPCLYTMLTTMAAFLSLITSNIRPVIDFGLMMTVGVGCAFVSVFIVIPSSLSLFCNKKFKTRKDLSLNITKFFASMAERQGSQIIIISIFVTIISGIGLTQLKVENKFIDFFHSSTEIHQGIKVVDESLGGTTPLDVIIKAPVIDMTIEENDLDNNFFKDDFDFDDFSDFEEFTDGDEKQFDMEADQNNMIVPSYWFSSGGLTDLERLHRYLEEMPEIGKVASLVQIHEIATDLSGRNLNDLELSIMRQTLNEEITNQLIKPYWDQNSDEVRIQARIIESYDNLDRQNLIQKIKTYGIEELNLSDQQLRLSGIFILYENMLNSLYKSQIQTLGTVLLGIFLMFLLLFKSIKFSLIAITPNILAAIAILGSMGIFSIPLNIMTITIAAITIGIGVDHSIHYITRFKAEFRSCKNYTEALTHAHTTIGQALFISSITIITGFSILTFSSFVPSVHFGILTGMAMMLALLGSLTLMPKLILLTKPLGAEE</sequence>
<reference evidence="8 9" key="1">
    <citation type="submission" date="2019-02" db="EMBL/GenBank/DDBJ databases">
        <title>Prokaryotic population dynamics and viral predation in marine succession experiment using metagenomics: the confinement effect.</title>
        <authorList>
            <person name="Haro-Moreno J.M."/>
            <person name="Rodriguez-Valera F."/>
            <person name="Lopez-Perez M."/>
        </authorList>
    </citation>
    <scope>NUCLEOTIDE SEQUENCE [LARGE SCALE GENOMIC DNA]</scope>
    <source>
        <strain evidence="8">MED-G169</strain>
    </source>
</reference>
<dbReference type="AlphaFoldDB" id="A0A520LPB0"/>
<feature type="transmembrane region" description="Helical" evidence="6">
    <location>
        <begin position="20"/>
        <end position="38"/>
    </location>
</feature>
<feature type="transmembrane region" description="Helical" evidence="6">
    <location>
        <begin position="716"/>
        <end position="736"/>
    </location>
</feature>
<feature type="transmembrane region" description="Helical" evidence="6">
    <location>
        <begin position="365"/>
        <end position="384"/>
    </location>
</feature>
<feature type="transmembrane region" description="Helical" evidence="6">
    <location>
        <begin position="790"/>
        <end position="810"/>
    </location>
</feature>
<evidence type="ECO:0000259" key="7">
    <source>
        <dbReference type="PROSITE" id="PS50156"/>
    </source>
</evidence>
<keyword evidence="3 6" id="KW-0812">Transmembrane</keyword>
<organism evidence="8 9">
    <name type="scientific">SAR92 clade bacterium</name>
    <dbReference type="NCBI Taxonomy" id="2315479"/>
    <lineage>
        <taxon>Bacteria</taxon>
        <taxon>Pseudomonadati</taxon>
        <taxon>Pseudomonadota</taxon>
        <taxon>Gammaproteobacteria</taxon>
        <taxon>Cellvibrionales</taxon>
        <taxon>Porticoccaceae</taxon>
        <taxon>SAR92 clade</taxon>
    </lineage>
</organism>
<dbReference type="PANTHER" id="PTHR33406">
    <property type="entry name" value="MEMBRANE PROTEIN MJ1562-RELATED"/>
    <property type="match status" value="1"/>
</dbReference>
<evidence type="ECO:0000256" key="6">
    <source>
        <dbReference type="SAM" id="Phobius"/>
    </source>
</evidence>
<protein>
    <submittedName>
        <fullName evidence="8">RND family transporter</fullName>
    </submittedName>
</protein>
<dbReference type="Gene3D" id="1.20.1640.10">
    <property type="entry name" value="Multidrug efflux transporter AcrB transmembrane domain"/>
    <property type="match status" value="2"/>
</dbReference>
<dbReference type="EMBL" id="SHBO01000002">
    <property type="protein sequence ID" value="RZO08682.1"/>
    <property type="molecule type" value="Genomic_DNA"/>
</dbReference>
<dbReference type="Pfam" id="PF03176">
    <property type="entry name" value="MMPL"/>
    <property type="match status" value="2"/>
</dbReference>
<dbReference type="PANTHER" id="PTHR33406:SF13">
    <property type="entry name" value="MEMBRANE PROTEIN YDFJ"/>
    <property type="match status" value="1"/>
</dbReference>
<name>A0A520LPB0_9GAMM</name>
<evidence type="ECO:0000256" key="4">
    <source>
        <dbReference type="ARBA" id="ARBA00022989"/>
    </source>
</evidence>
<feature type="domain" description="SSD" evidence="7">
    <location>
        <begin position="715"/>
        <end position="841"/>
    </location>
</feature>
<evidence type="ECO:0000256" key="5">
    <source>
        <dbReference type="ARBA" id="ARBA00023136"/>
    </source>
</evidence>
<feature type="transmembrane region" description="Helical" evidence="6">
    <location>
        <begin position="691"/>
        <end position="709"/>
    </location>
</feature>
<feature type="transmembrane region" description="Helical" evidence="6">
    <location>
        <begin position="742"/>
        <end position="764"/>
    </location>
</feature>
<feature type="transmembrane region" description="Helical" evidence="6">
    <location>
        <begin position="446"/>
        <end position="464"/>
    </location>
</feature>
<comment type="caution">
    <text evidence="8">The sequence shown here is derived from an EMBL/GenBank/DDBJ whole genome shotgun (WGS) entry which is preliminary data.</text>
</comment>
<dbReference type="InterPro" id="IPR050545">
    <property type="entry name" value="Mycobact_MmpL"/>
</dbReference>
<feature type="transmembrane region" description="Helical" evidence="6">
    <location>
        <begin position="288"/>
        <end position="308"/>
    </location>
</feature>
<dbReference type="SUPFAM" id="SSF82866">
    <property type="entry name" value="Multidrug efflux transporter AcrB transmembrane domain"/>
    <property type="match status" value="2"/>
</dbReference>
<feature type="transmembrane region" description="Helical" evidence="6">
    <location>
        <begin position="390"/>
        <end position="416"/>
    </location>
</feature>
<proteinExistence type="predicted"/>
<evidence type="ECO:0000256" key="2">
    <source>
        <dbReference type="ARBA" id="ARBA00022475"/>
    </source>
</evidence>
<evidence type="ECO:0000256" key="1">
    <source>
        <dbReference type="ARBA" id="ARBA00004651"/>
    </source>
</evidence>
<feature type="transmembrane region" description="Helical" evidence="6">
    <location>
        <begin position="262"/>
        <end position="281"/>
    </location>
</feature>
<evidence type="ECO:0000313" key="8">
    <source>
        <dbReference type="EMBL" id="RZO08682.1"/>
    </source>
</evidence>